<dbReference type="Gene3D" id="3.40.50.12660">
    <property type="match status" value="1"/>
</dbReference>
<reference evidence="5" key="2">
    <citation type="journal article" date="2017" name="J. Anim. Genet.">
        <title>Multiple reference genome sequences of hot pepper reveal the massive evolution of plant disease resistance genes by retroduplication.</title>
        <authorList>
            <person name="Kim S."/>
            <person name="Park J."/>
            <person name="Yeom S.-I."/>
            <person name="Kim Y.-M."/>
            <person name="Seo E."/>
            <person name="Kim K.-T."/>
            <person name="Kim M.-S."/>
            <person name="Lee J.M."/>
            <person name="Cheong K."/>
            <person name="Shin H.-S."/>
            <person name="Kim S.-B."/>
            <person name="Han K."/>
            <person name="Lee J."/>
            <person name="Park M."/>
            <person name="Lee H.-A."/>
            <person name="Lee H.-Y."/>
            <person name="Lee Y."/>
            <person name="Oh S."/>
            <person name="Lee J.H."/>
            <person name="Choi E."/>
            <person name="Choi E."/>
            <person name="Lee S.E."/>
            <person name="Jeon J."/>
            <person name="Kim H."/>
            <person name="Choi G."/>
            <person name="Song H."/>
            <person name="Lee J."/>
            <person name="Lee S.-C."/>
            <person name="Kwon J.-K."/>
            <person name="Lee H.-Y."/>
            <person name="Koo N."/>
            <person name="Hong Y."/>
            <person name="Kim R.W."/>
            <person name="Kang W.-H."/>
            <person name="Huh J.H."/>
            <person name="Kang B.-C."/>
            <person name="Yang T.-J."/>
            <person name="Lee Y.-H."/>
            <person name="Bennetzen J.L."/>
            <person name="Choi D."/>
        </authorList>
    </citation>
    <scope>NUCLEOTIDE SEQUENCE [LARGE SCALE GENOMIC DNA]</scope>
    <source>
        <strain evidence="5">cv. PBC81</strain>
    </source>
</reference>
<dbReference type="Pfam" id="PF00656">
    <property type="entry name" value="Peptidase_C14"/>
    <property type="match status" value="1"/>
</dbReference>
<dbReference type="GO" id="GO:0006508">
    <property type="term" value="P:proteolysis"/>
    <property type="evidence" value="ECO:0007669"/>
    <property type="project" value="InterPro"/>
</dbReference>
<dbReference type="Proteomes" id="UP000224567">
    <property type="component" value="Unassembled WGS sequence"/>
</dbReference>
<proteinExistence type="inferred from homology"/>
<dbReference type="AlphaFoldDB" id="A0A2G2VAL9"/>
<dbReference type="PANTHER" id="PTHR48104:SF2">
    <property type="entry name" value="METACASPASE-1-LIKE ISOFORM X1"/>
    <property type="match status" value="1"/>
</dbReference>
<sequence length="433" mass="49106">MSYYWFTGLIPVSNRNQRSDSEYSSNSPRLSPSFTKPSPRGKPTTRNDSEYSNDSPRWRISFTKPSPRGCSDSEYSSDSLRSRISFTKPSPRGKHAPRSDSEYSSNSPRLSLSFTKTPPRGKRALRRDNSPRLSLSFTKTPPREKRTLRSDSPRLSLSFTNTPPRGKRALLCGVTFKKEKFRLKGTLHDVHSMRDLLLRKFNFSDDSILILAEKEAYKPPTRTNILEAFRWLMADLKSGDSLVFYFSGYGLRQPDFSDDELDGFDETICPLDFSTEGMISDNAINDILVKPLIPGVTLHAFVDASHSGTVLDLPWVYKENQWDDNRLPSGTYKGTSGGRAISFSACKDNQLAAYTSAFSAKKIMTGAMTCLFIRAIWENPDITYQGLLDYMHKPLEKVNKVRSPLLKLLHRTIDQEPVLSSSERFNPNTKFKL</sequence>
<feature type="compositionally biased region" description="Polar residues" evidence="2">
    <location>
        <begin position="44"/>
        <end position="55"/>
    </location>
</feature>
<protein>
    <submittedName>
        <fullName evidence="4">Metacaspase-1</fullName>
    </submittedName>
</protein>
<dbReference type="InterPro" id="IPR050452">
    <property type="entry name" value="Metacaspase"/>
</dbReference>
<feature type="region of interest" description="Disordered" evidence="2">
    <location>
        <begin position="15"/>
        <end position="160"/>
    </location>
</feature>
<feature type="domain" description="Peptidase C14 caspase" evidence="3">
    <location>
        <begin position="167"/>
        <end position="421"/>
    </location>
</feature>
<dbReference type="GO" id="GO:0004197">
    <property type="term" value="F:cysteine-type endopeptidase activity"/>
    <property type="evidence" value="ECO:0007669"/>
    <property type="project" value="InterPro"/>
</dbReference>
<evidence type="ECO:0000313" key="5">
    <source>
        <dbReference type="Proteomes" id="UP000224567"/>
    </source>
</evidence>
<comment type="similarity">
    <text evidence="1">Belongs to the peptidase C14B family.</text>
</comment>
<feature type="compositionally biased region" description="Low complexity" evidence="2">
    <location>
        <begin position="72"/>
        <end position="85"/>
    </location>
</feature>
<reference evidence="4 5" key="1">
    <citation type="journal article" date="2017" name="Genome Biol.">
        <title>New reference genome sequences of hot pepper reveal the massive evolution of plant disease-resistance genes by retroduplication.</title>
        <authorList>
            <person name="Kim S."/>
            <person name="Park J."/>
            <person name="Yeom S.I."/>
            <person name="Kim Y.M."/>
            <person name="Seo E."/>
            <person name="Kim K.T."/>
            <person name="Kim M.S."/>
            <person name="Lee J.M."/>
            <person name="Cheong K."/>
            <person name="Shin H.S."/>
            <person name="Kim S.B."/>
            <person name="Han K."/>
            <person name="Lee J."/>
            <person name="Park M."/>
            <person name="Lee H.A."/>
            <person name="Lee H.Y."/>
            <person name="Lee Y."/>
            <person name="Oh S."/>
            <person name="Lee J.H."/>
            <person name="Choi E."/>
            <person name="Choi E."/>
            <person name="Lee S.E."/>
            <person name="Jeon J."/>
            <person name="Kim H."/>
            <person name="Choi G."/>
            <person name="Song H."/>
            <person name="Lee J."/>
            <person name="Lee S.C."/>
            <person name="Kwon J.K."/>
            <person name="Lee H.Y."/>
            <person name="Koo N."/>
            <person name="Hong Y."/>
            <person name="Kim R.W."/>
            <person name="Kang W.H."/>
            <person name="Huh J.H."/>
            <person name="Kang B.C."/>
            <person name="Yang T.J."/>
            <person name="Lee Y.H."/>
            <person name="Bennetzen J.L."/>
            <person name="Choi D."/>
        </authorList>
    </citation>
    <scope>NUCLEOTIDE SEQUENCE [LARGE SCALE GENOMIC DNA]</scope>
    <source>
        <strain evidence="5">cv. PBC81</strain>
    </source>
</reference>
<dbReference type="PANTHER" id="PTHR48104">
    <property type="entry name" value="METACASPASE-4"/>
    <property type="match status" value="1"/>
</dbReference>
<organism evidence="4 5">
    <name type="scientific">Capsicum baccatum</name>
    <name type="common">Peruvian pepper</name>
    <dbReference type="NCBI Taxonomy" id="33114"/>
    <lineage>
        <taxon>Eukaryota</taxon>
        <taxon>Viridiplantae</taxon>
        <taxon>Streptophyta</taxon>
        <taxon>Embryophyta</taxon>
        <taxon>Tracheophyta</taxon>
        <taxon>Spermatophyta</taxon>
        <taxon>Magnoliopsida</taxon>
        <taxon>eudicotyledons</taxon>
        <taxon>Gunneridae</taxon>
        <taxon>Pentapetalae</taxon>
        <taxon>asterids</taxon>
        <taxon>lamiids</taxon>
        <taxon>Solanales</taxon>
        <taxon>Solanaceae</taxon>
        <taxon>Solanoideae</taxon>
        <taxon>Capsiceae</taxon>
        <taxon>Capsicum</taxon>
    </lineage>
</organism>
<feature type="compositionally biased region" description="Polar residues" evidence="2">
    <location>
        <begin position="102"/>
        <end position="116"/>
    </location>
</feature>
<evidence type="ECO:0000256" key="1">
    <source>
        <dbReference type="ARBA" id="ARBA00009005"/>
    </source>
</evidence>
<dbReference type="OrthoDB" id="3223806at2759"/>
<name>A0A2G2VAL9_CAPBA</name>
<dbReference type="InterPro" id="IPR029030">
    <property type="entry name" value="Caspase-like_dom_sf"/>
</dbReference>
<keyword evidence="5" id="KW-1185">Reference proteome</keyword>
<feature type="compositionally biased region" description="Basic and acidic residues" evidence="2">
    <location>
        <begin position="141"/>
        <end position="152"/>
    </location>
</feature>
<comment type="caution">
    <text evidence="4">The sequence shown here is derived from an EMBL/GenBank/DDBJ whole genome shotgun (WGS) entry which is preliminary data.</text>
</comment>
<evidence type="ECO:0000313" key="4">
    <source>
        <dbReference type="EMBL" id="PHT30027.1"/>
    </source>
</evidence>
<evidence type="ECO:0000256" key="2">
    <source>
        <dbReference type="SAM" id="MobiDB-lite"/>
    </source>
</evidence>
<dbReference type="SUPFAM" id="SSF52129">
    <property type="entry name" value="Caspase-like"/>
    <property type="match status" value="1"/>
</dbReference>
<dbReference type="InterPro" id="IPR011600">
    <property type="entry name" value="Pept_C14_caspase"/>
</dbReference>
<feature type="compositionally biased region" description="Polar residues" evidence="2">
    <location>
        <begin position="22"/>
        <end position="36"/>
    </location>
</feature>
<dbReference type="EMBL" id="MLFT02000060">
    <property type="protein sequence ID" value="PHT30027.1"/>
    <property type="molecule type" value="Genomic_DNA"/>
</dbReference>
<gene>
    <name evidence="4" type="ORF">CQW23_30416</name>
</gene>
<dbReference type="GO" id="GO:0005737">
    <property type="term" value="C:cytoplasm"/>
    <property type="evidence" value="ECO:0007669"/>
    <property type="project" value="TreeGrafter"/>
</dbReference>
<evidence type="ECO:0000259" key="3">
    <source>
        <dbReference type="Pfam" id="PF00656"/>
    </source>
</evidence>
<dbReference type="STRING" id="33114.A0A2G2VAL9"/>
<accession>A0A2G2VAL9</accession>